<evidence type="ECO:0000256" key="3">
    <source>
        <dbReference type="SAM" id="Phobius"/>
    </source>
</evidence>
<comment type="caution">
    <text evidence="6">The sequence shown here is derived from an EMBL/GenBank/DDBJ whole genome shotgun (WGS) entry which is preliminary data.</text>
</comment>
<dbReference type="Gramene" id="Psat03G0441100-T1">
    <property type="protein sequence ID" value="KAI5429812.1"/>
    <property type="gene ID" value="KIW84_034411"/>
</dbReference>
<evidence type="ECO:0000313" key="6">
    <source>
        <dbReference type="EMBL" id="KAI5429812.1"/>
    </source>
</evidence>
<dbReference type="Gene3D" id="2.60.120.200">
    <property type="match status" value="1"/>
</dbReference>
<feature type="non-terminal residue" evidence="6">
    <location>
        <position position="321"/>
    </location>
</feature>
<gene>
    <name evidence="6" type="ORF">KIW84_034411</name>
</gene>
<organism evidence="6 7">
    <name type="scientific">Pisum sativum</name>
    <name type="common">Garden pea</name>
    <name type="synonym">Lathyrus oleraceus</name>
    <dbReference type="NCBI Taxonomy" id="3888"/>
    <lineage>
        <taxon>Eukaryota</taxon>
        <taxon>Viridiplantae</taxon>
        <taxon>Streptophyta</taxon>
        <taxon>Embryophyta</taxon>
        <taxon>Tracheophyta</taxon>
        <taxon>Spermatophyta</taxon>
        <taxon>Magnoliopsida</taxon>
        <taxon>eudicotyledons</taxon>
        <taxon>Gunneridae</taxon>
        <taxon>Pentapetalae</taxon>
        <taxon>rosids</taxon>
        <taxon>fabids</taxon>
        <taxon>Fabales</taxon>
        <taxon>Fabaceae</taxon>
        <taxon>Papilionoideae</taxon>
        <taxon>50 kb inversion clade</taxon>
        <taxon>NPAAA clade</taxon>
        <taxon>Hologalegina</taxon>
        <taxon>IRL clade</taxon>
        <taxon>Fabeae</taxon>
        <taxon>Lathyrus</taxon>
    </lineage>
</organism>
<evidence type="ECO:0000256" key="2">
    <source>
        <dbReference type="ARBA" id="ARBA00022734"/>
    </source>
</evidence>
<dbReference type="EMBL" id="JAMSHJ010000003">
    <property type="protein sequence ID" value="KAI5429812.1"/>
    <property type="molecule type" value="Genomic_DNA"/>
</dbReference>
<evidence type="ECO:0000256" key="4">
    <source>
        <dbReference type="SAM" id="SignalP"/>
    </source>
</evidence>
<dbReference type="GO" id="GO:0030246">
    <property type="term" value="F:carbohydrate binding"/>
    <property type="evidence" value="ECO:0007669"/>
    <property type="project" value="UniProtKB-KW"/>
</dbReference>
<dbReference type="PANTHER" id="PTHR32401:SF50">
    <property type="entry name" value="OS07G0133000 PROTEIN"/>
    <property type="match status" value="1"/>
</dbReference>
<accession>A0A9D4XZE5</accession>
<dbReference type="Pfam" id="PF00139">
    <property type="entry name" value="Lectin_legB"/>
    <property type="match status" value="1"/>
</dbReference>
<feature type="transmembrane region" description="Helical" evidence="3">
    <location>
        <begin position="262"/>
        <end position="281"/>
    </location>
</feature>
<dbReference type="AlphaFoldDB" id="A0A9D4XZE5"/>
<dbReference type="SUPFAM" id="SSF49899">
    <property type="entry name" value="Concanavalin A-like lectins/glucanases"/>
    <property type="match status" value="1"/>
</dbReference>
<keyword evidence="3" id="KW-1133">Transmembrane helix</keyword>
<keyword evidence="3" id="KW-0812">Transmembrane</keyword>
<dbReference type="InterPro" id="IPR001220">
    <property type="entry name" value="Legume_lectin_dom"/>
</dbReference>
<evidence type="ECO:0000256" key="1">
    <source>
        <dbReference type="ARBA" id="ARBA00007606"/>
    </source>
</evidence>
<sequence>MSIHLQFLISVLLFLSVPVLSQIDQLMYVGFKDAGPNNLTLNGTAEIDKNGIIKLTNETSNLTSKIVGQAFYSQSFQLKNSTTGKAFSFSSSFALAFVHKYPSGGHGISFSIVTSKDLSYDTGNSSNHSFDVEIYTVLDYERSDNHVVIDTVPYYHSTLQESNFKSGKPFLVWVDYDSSHNLVSVTLSLTSIKPQKPNLSFHKDLSPILHDIMYVGFYASTWPPEISYYILGWSFKINGPAPFLDLTSLPQFPQPKKKQTSLIVGVSVTALCFIAFGIYVLRKIMNADVIETWELEIGPHRYSYLELKKATKGFQEKELLG</sequence>
<name>A0A9D4XZE5_PEA</name>
<dbReference type="CDD" id="cd06899">
    <property type="entry name" value="lectin_legume_LecRK_Arcelin_ConA"/>
    <property type="match status" value="1"/>
</dbReference>
<feature type="chain" id="PRO_5038459996" description="Legume lectin domain-containing protein" evidence="4">
    <location>
        <begin position="22"/>
        <end position="321"/>
    </location>
</feature>
<dbReference type="InterPro" id="IPR050258">
    <property type="entry name" value="Leguminous_Lectin"/>
</dbReference>
<keyword evidence="4" id="KW-0732">Signal</keyword>
<reference evidence="6 7" key="1">
    <citation type="journal article" date="2022" name="Nat. Genet.">
        <title>Improved pea reference genome and pan-genome highlight genomic features and evolutionary characteristics.</title>
        <authorList>
            <person name="Yang T."/>
            <person name="Liu R."/>
            <person name="Luo Y."/>
            <person name="Hu S."/>
            <person name="Wang D."/>
            <person name="Wang C."/>
            <person name="Pandey M.K."/>
            <person name="Ge S."/>
            <person name="Xu Q."/>
            <person name="Li N."/>
            <person name="Li G."/>
            <person name="Huang Y."/>
            <person name="Saxena R.K."/>
            <person name="Ji Y."/>
            <person name="Li M."/>
            <person name="Yan X."/>
            <person name="He Y."/>
            <person name="Liu Y."/>
            <person name="Wang X."/>
            <person name="Xiang C."/>
            <person name="Varshney R.K."/>
            <person name="Ding H."/>
            <person name="Gao S."/>
            <person name="Zong X."/>
        </authorList>
    </citation>
    <scope>NUCLEOTIDE SEQUENCE [LARGE SCALE GENOMIC DNA]</scope>
    <source>
        <strain evidence="6 7">cv. Zhongwan 6</strain>
    </source>
</reference>
<protein>
    <recommendedName>
        <fullName evidence="5">Legume lectin domain-containing protein</fullName>
    </recommendedName>
</protein>
<proteinExistence type="inferred from homology"/>
<dbReference type="PANTHER" id="PTHR32401">
    <property type="entry name" value="CONCANAVALIN A-LIKE LECTIN FAMILY PROTEIN"/>
    <property type="match status" value="1"/>
</dbReference>
<evidence type="ECO:0000313" key="7">
    <source>
        <dbReference type="Proteomes" id="UP001058974"/>
    </source>
</evidence>
<dbReference type="InterPro" id="IPR013320">
    <property type="entry name" value="ConA-like_dom_sf"/>
</dbReference>
<dbReference type="Proteomes" id="UP001058974">
    <property type="component" value="Chromosome 3"/>
</dbReference>
<keyword evidence="3" id="KW-0472">Membrane</keyword>
<comment type="similarity">
    <text evidence="1">Belongs to the leguminous lectin family.</text>
</comment>
<keyword evidence="2" id="KW-0430">Lectin</keyword>
<keyword evidence="7" id="KW-1185">Reference proteome</keyword>
<evidence type="ECO:0000259" key="5">
    <source>
        <dbReference type="Pfam" id="PF00139"/>
    </source>
</evidence>
<feature type="signal peptide" evidence="4">
    <location>
        <begin position="1"/>
        <end position="21"/>
    </location>
</feature>
<feature type="domain" description="Legume lectin" evidence="5">
    <location>
        <begin position="26"/>
        <end position="249"/>
    </location>
</feature>